<keyword evidence="5" id="KW-0812">Transmembrane</keyword>
<feature type="domain" description="Penicillin-binding protein dimerisation" evidence="12">
    <location>
        <begin position="53"/>
        <end position="306"/>
    </location>
</feature>
<dbReference type="Pfam" id="PF00905">
    <property type="entry name" value="Transpeptidase"/>
    <property type="match status" value="2"/>
</dbReference>
<keyword evidence="10" id="KW-0961">Cell wall biogenesis/degradation</keyword>
<dbReference type="InterPro" id="IPR036138">
    <property type="entry name" value="PBP_dimer_sf"/>
</dbReference>
<dbReference type="AlphaFoldDB" id="A0A136Q0W6"/>
<dbReference type="GO" id="GO:0008360">
    <property type="term" value="P:regulation of cell shape"/>
    <property type="evidence" value="ECO:0007669"/>
    <property type="project" value="UniProtKB-KW"/>
</dbReference>
<evidence type="ECO:0000256" key="6">
    <source>
        <dbReference type="ARBA" id="ARBA00022960"/>
    </source>
</evidence>
<dbReference type="RefSeq" id="WP_066523149.1">
    <property type="nucleotide sequence ID" value="NZ_CABMOF010000013.1"/>
</dbReference>
<evidence type="ECO:0000256" key="7">
    <source>
        <dbReference type="ARBA" id="ARBA00022984"/>
    </source>
</evidence>
<dbReference type="InterPro" id="IPR012338">
    <property type="entry name" value="Beta-lactam/transpept-like"/>
</dbReference>
<dbReference type="InterPro" id="IPR001460">
    <property type="entry name" value="PCN-bd_Tpept"/>
</dbReference>
<dbReference type="EMBL" id="LSZW01000065">
    <property type="protein sequence ID" value="KXK64340.1"/>
    <property type="molecule type" value="Genomic_DNA"/>
</dbReference>
<evidence type="ECO:0000256" key="2">
    <source>
        <dbReference type="ARBA" id="ARBA00004236"/>
    </source>
</evidence>
<dbReference type="GO" id="GO:0009252">
    <property type="term" value="P:peptidoglycan biosynthetic process"/>
    <property type="evidence" value="ECO:0007669"/>
    <property type="project" value="UniProtKB-KW"/>
</dbReference>
<keyword evidence="7" id="KW-0573">Peptidoglycan synthesis</keyword>
<sequence length="854" mass="93966">MFKKLKNRFFVVMAIVLVAFIALGTGLGNLTLTQGGELTSQSESKKIRTLTLKGTRGQITDITGIPLAYDQSSYDIEFLRDPTRNSTTDKAYYTSVLSEAIALIEQGGGTTIDTFNIVRNEDGTFGFDFGITNPEDIAKREKNWRKNMYVSTTATADEIYRDLRIRYRIPEEYTYEQARKLLSIWQEVQLSSYLAYVPITISEDVNMDTVALIEGKSDHLDGIQVGESSIRIYPKDEVAAHIVGYLGKMTDEETIKDYGDKGYSQNDLIGASGIESTMEQYLTGNSSEKQGKRVVEVNSKGKVINERSYTAPTDGYNVRLTLDLQLQQVVEQALEDNISFVHGEQIEAYNSAKPDEYDENEDVQATLKNREGNSTLEKMNLAKSGAAVVLDVNTGRVLAMASYPSYDANLFTGGISTEAMQALNDDPARPLFNNAISSKGIPGSIFKMVTGMAGLAEGAINLDTRITDEGPYPLTDDERKEEQITGHIPACWAYPDGPWHSHADQDVAEGLKNSCNYFFYVVADRIAQTTGSTDTLAQWGEKFGLTSSTGIELTGEVVGQVGSQNVLYDPAKPIAATNSEGVEVTAQKTSLPLLIRNTLMNYLRGCGDKLGVEYTDEQLKKTAERLIEEAGKDLTNYEIGAQIRDILYEELQISQTYSRNIGWDNDVNGYLSELRWNKRQTIITGIGSGTTAVTPIAVARYIAAVANGGYVYETHIVDSIVDNDGNVIEQQEPVVFNKIEASDSYFNAIQEGMTKMVAEQANSTTSIFNGWKYEDQIAGKTGTGTVSNIDLENNAWFVSYAPRENPEIAVVIYIPNGIGGSHAEPAAKEIIEYYLDGKTEETGTALPSENTLVP</sequence>
<evidence type="ECO:0000313" key="13">
    <source>
        <dbReference type="EMBL" id="KXK64340.1"/>
    </source>
</evidence>
<keyword evidence="8" id="KW-1133">Transmembrane helix</keyword>
<evidence type="ECO:0000256" key="5">
    <source>
        <dbReference type="ARBA" id="ARBA00022692"/>
    </source>
</evidence>
<keyword evidence="14" id="KW-1185">Reference proteome</keyword>
<evidence type="ECO:0000313" key="14">
    <source>
        <dbReference type="Proteomes" id="UP000070366"/>
    </source>
</evidence>
<comment type="caution">
    <text evidence="13">The sequence shown here is derived from an EMBL/GenBank/DDBJ whole genome shotgun (WGS) entry which is preliminary data.</text>
</comment>
<keyword evidence="6" id="KW-0133">Cell shape</keyword>
<keyword evidence="9" id="KW-0472">Membrane</keyword>
<dbReference type="InterPro" id="IPR005311">
    <property type="entry name" value="PBP_dimer"/>
</dbReference>
<name>A0A136Q0W6_9FIRM</name>
<dbReference type="Gene3D" id="3.90.1310.10">
    <property type="entry name" value="Penicillin-binding protein 2a (Domain 2)"/>
    <property type="match status" value="1"/>
</dbReference>
<evidence type="ECO:0000256" key="9">
    <source>
        <dbReference type="ARBA" id="ARBA00023136"/>
    </source>
</evidence>
<evidence type="ECO:0000256" key="1">
    <source>
        <dbReference type="ARBA" id="ARBA00004167"/>
    </source>
</evidence>
<evidence type="ECO:0000259" key="12">
    <source>
        <dbReference type="Pfam" id="PF03717"/>
    </source>
</evidence>
<gene>
    <name evidence="13" type="ORF">HMPREF3293_02995</name>
</gene>
<dbReference type="PANTHER" id="PTHR30627">
    <property type="entry name" value="PEPTIDOGLYCAN D,D-TRANSPEPTIDASE"/>
    <property type="match status" value="1"/>
</dbReference>
<dbReference type="OrthoDB" id="9757901at2"/>
<evidence type="ECO:0000256" key="4">
    <source>
        <dbReference type="ARBA" id="ARBA00022475"/>
    </source>
</evidence>
<organism evidence="13 14">
    <name type="scientific">Christensenella minuta</name>
    <dbReference type="NCBI Taxonomy" id="626937"/>
    <lineage>
        <taxon>Bacteria</taxon>
        <taxon>Bacillati</taxon>
        <taxon>Bacillota</taxon>
        <taxon>Clostridia</taxon>
        <taxon>Christensenellales</taxon>
        <taxon>Christensenellaceae</taxon>
        <taxon>Christensenella</taxon>
    </lineage>
</organism>
<dbReference type="Proteomes" id="UP000070366">
    <property type="component" value="Unassembled WGS sequence"/>
</dbReference>
<dbReference type="PANTHER" id="PTHR30627:SF2">
    <property type="entry name" value="PEPTIDOGLYCAN D,D-TRANSPEPTIDASE MRDA"/>
    <property type="match status" value="1"/>
</dbReference>
<evidence type="ECO:0000256" key="8">
    <source>
        <dbReference type="ARBA" id="ARBA00022989"/>
    </source>
</evidence>
<evidence type="ECO:0000256" key="3">
    <source>
        <dbReference type="ARBA" id="ARBA00007171"/>
    </source>
</evidence>
<dbReference type="GO" id="GO:0008658">
    <property type="term" value="F:penicillin binding"/>
    <property type="evidence" value="ECO:0007669"/>
    <property type="project" value="InterPro"/>
</dbReference>
<dbReference type="SUPFAM" id="SSF56601">
    <property type="entry name" value="beta-lactamase/transpeptidase-like"/>
    <property type="match status" value="1"/>
</dbReference>
<dbReference type="KEGG" id="cmiu:B1H56_08380"/>
<dbReference type="Gene3D" id="3.40.710.10">
    <property type="entry name" value="DD-peptidase/beta-lactamase superfamily"/>
    <property type="match status" value="2"/>
</dbReference>
<evidence type="ECO:0000256" key="10">
    <source>
        <dbReference type="ARBA" id="ARBA00023316"/>
    </source>
</evidence>
<proteinExistence type="inferred from homology"/>
<dbReference type="InterPro" id="IPR050515">
    <property type="entry name" value="Beta-lactam/transpept"/>
</dbReference>
<dbReference type="SUPFAM" id="SSF56519">
    <property type="entry name" value="Penicillin binding protein dimerisation domain"/>
    <property type="match status" value="1"/>
</dbReference>
<accession>A0A136Q0W6</accession>
<dbReference type="Gene3D" id="1.10.10.1230">
    <property type="entry name" value="Penicillin-binding protein, N-terminal non-catalytic domain, head sub-domain"/>
    <property type="match status" value="1"/>
</dbReference>
<comment type="subcellular location">
    <subcellularLocation>
        <location evidence="2">Cell membrane</location>
    </subcellularLocation>
    <subcellularLocation>
        <location evidence="1">Membrane</location>
        <topology evidence="1">Single-pass membrane protein</topology>
    </subcellularLocation>
</comment>
<dbReference type="GO" id="GO:0071972">
    <property type="term" value="F:peptidoglycan L,D-transpeptidase activity"/>
    <property type="evidence" value="ECO:0007669"/>
    <property type="project" value="TreeGrafter"/>
</dbReference>
<feature type="domain" description="Penicillin-binding protein transpeptidase" evidence="11">
    <location>
        <begin position="658"/>
        <end position="832"/>
    </location>
</feature>
<protein>
    <submittedName>
        <fullName evidence="13">Penicillin-binding protein, transpeptidase domain protein</fullName>
    </submittedName>
</protein>
<dbReference type="STRING" id="626937.HMPREF3293_02995"/>
<dbReference type="GO" id="GO:0005886">
    <property type="term" value="C:plasma membrane"/>
    <property type="evidence" value="ECO:0007669"/>
    <property type="project" value="UniProtKB-SubCell"/>
</dbReference>
<dbReference type="Pfam" id="PF03717">
    <property type="entry name" value="PBP_dimer"/>
    <property type="match status" value="1"/>
</dbReference>
<evidence type="ECO:0000259" key="11">
    <source>
        <dbReference type="Pfam" id="PF00905"/>
    </source>
</evidence>
<feature type="domain" description="Penicillin-binding protein transpeptidase" evidence="11">
    <location>
        <begin position="385"/>
        <end position="563"/>
    </location>
</feature>
<reference evidence="14" key="1">
    <citation type="submission" date="2016-02" db="EMBL/GenBank/DDBJ databases">
        <authorList>
            <person name="Mitreva M."/>
            <person name="Pepin K.H."/>
            <person name="Mihindukulasuriya K.A."/>
            <person name="Fulton R."/>
            <person name="Fronick C."/>
            <person name="O'Laughlin M."/>
            <person name="Miner T."/>
            <person name="Herter B."/>
            <person name="Rosa B.A."/>
            <person name="Cordes M."/>
            <person name="Tomlinson C."/>
            <person name="Wollam A."/>
            <person name="Palsikar V.B."/>
            <person name="Mardis E.R."/>
            <person name="Wilson R.K."/>
        </authorList>
    </citation>
    <scope>NUCLEOTIDE SEQUENCE [LARGE SCALE GENOMIC DNA]</scope>
    <source>
        <strain evidence="14">DSM 22607</strain>
    </source>
</reference>
<dbReference type="GO" id="GO:0071555">
    <property type="term" value="P:cell wall organization"/>
    <property type="evidence" value="ECO:0007669"/>
    <property type="project" value="UniProtKB-KW"/>
</dbReference>
<keyword evidence="4" id="KW-1003">Cell membrane</keyword>
<comment type="similarity">
    <text evidence="3">Belongs to the transpeptidase family.</text>
</comment>